<dbReference type="Proteomes" id="UP001174909">
    <property type="component" value="Unassembled WGS sequence"/>
</dbReference>
<protein>
    <submittedName>
        <fullName evidence="1">Uncharacterized protein</fullName>
    </submittedName>
</protein>
<organism evidence="1 2">
    <name type="scientific">Geodia barretti</name>
    <name type="common">Barrett's horny sponge</name>
    <dbReference type="NCBI Taxonomy" id="519541"/>
    <lineage>
        <taxon>Eukaryota</taxon>
        <taxon>Metazoa</taxon>
        <taxon>Porifera</taxon>
        <taxon>Demospongiae</taxon>
        <taxon>Heteroscleromorpha</taxon>
        <taxon>Tetractinellida</taxon>
        <taxon>Astrophorina</taxon>
        <taxon>Geodiidae</taxon>
        <taxon>Geodia</taxon>
    </lineage>
</organism>
<name>A0AA35SND1_GEOBA</name>
<accession>A0AA35SND1</accession>
<sequence length="78" mass="8812">MQTQPYCRTAPAYSFGKGQSTTSDLIPTIVIEFLFTTQLNPTDVSEVESHIIELVQKNIVAKNCTQEIRIKIFHLNIS</sequence>
<keyword evidence="2" id="KW-1185">Reference proteome</keyword>
<reference evidence="1" key="1">
    <citation type="submission" date="2023-03" db="EMBL/GenBank/DDBJ databases">
        <authorList>
            <person name="Steffen K."/>
            <person name="Cardenas P."/>
        </authorList>
    </citation>
    <scope>NUCLEOTIDE SEQUENCE</scope>
</reference>
<dbReference type="AlphaFoldDB" id="A0AA35SND1"/>
<evidence type="ECO:0000313" key="1">
    <source>
        <dbReference type="EMBL" id="CAI8031776.1"/>
    </source>
</evidence>
<dbReference type="EMBL" id="CASHTH010002562">
    <property type="protein sequence ID" value="CAI8031776.1"/>
    <property type="molecule type" value="Genomic_DNA"/>
</dbReference>
<comment type="caution">
    <text evidence="1">The sequence shown here is derived from an EMBL/GenBank/DDBJ whole genome shotgun (WGS) entry which is preliminary data.</text>
</comment>
<evidence type="ECO:0000313" key="2">
    <source>
        <dbReference type="Proteomes" id="UP001174909"/>
    </source>
</evidence>
<proteinExistence type="predicted"/>
<gene>
    <name evidence="1" type="ORF">GBAR_LOCUS18010</name>
</gene>